<accession>F9F586</accession>
<gene>
    <name evidence="1" type="ORF">FOXB_01561</name>
</gene>
<organism evidence="1">
    <name type="scientific">Fusarium oxysporum (strain Fo5176)</name>
    <name type="common">Fusarium vascular wilt</name>
    <dbReference type="NCBI Taxonomy" id="660025"/>
    <lineage>
        <taxon>Eukaryota</taxon>
        <taxon>Fungi</taxon>
        <taxon>Dikarya</taxon>
        <taxon>Ascomycota</taxon>
        <taxon>Pezizomycotina</taxon>
        <taxon>Sordariomycetes</taxon>
        <taxon>Hypocreomycetidae</taxon>
        <taxon>Hypocreales</taxon>
        <taxon>Nectriaceae</taxon>
        <taxon>Fusarium</taxon>
        <taxon>Fusarium oxysporum species complex</taxon>
    </lineage>
</organism>
<evidence type="ECO:0000313" key="1">
    <source>
        <dbReference type="EMBL" id="EGU87875.1"/>
    </source>
</evidence>
<reference evidence="1" key="1">
    <citation type="journal article" date="2012" name="Mol. Plant Microbe Interact.">
        <title>A highly conserved effector in Fusarium oxysporum is required for full virulence on Arabidopsis.</title>
        <authorList>
            <person name="Thatcher L.F."/>
            <person name="Gardiner D.M."/>
            <person name="Kazan K."/>
            <person name="Manners J."/>
        </authorList>
    </citation>
    <scope>NUCLEOTIDE SEQUENCE [LARGE SCALE GENOMIC DNA]</scope>
    <source>
        <strain evidence="1">Fo5176</strain>
    </source>
</reference>
<dbReference type="AlphaFoldDB" id="F9F586"/>
<dbReference type="EMBL" id="AFQF01000504">
    <property type="protein sequence ID" value="EGU87875.1"/>
    <property type="molecule type" value="Genomic_DNA"/>
</dbReference>
<sequence>MLRTTVRRPLDTKRRIVLTIADGAMPMFCTCLIHLSSKVTQLSRVLSQLQKYILGACDAEAQSWVDQRAVNYAYGW</sequence>
<name>F9F586_FUSOF</name>
<comment type="caution">
    <text evidence="1">The sequence shown here is derived from an EMBL/GenBank/DDBJ whole genome shotgun (WGS) entry which is preliminary data.</text>
</comment>
<proteinExistence type="predicted"/>
<protein>
    <submittedName>
        <fullName evidence="1">Uncharacterized protein</fullName>
    </submittedName>
</protein>